<reference evidence="2 3" key="1">
    <citation type="submission" date="2018-10" db="EMBL/GenBank/DDBJ databases">
        <title>Isolation, diversity and antifungal activity of actinobacteria from wheat.</title>
        <authorList>
            <person name="Han C."/>
        </authorList>
    </citation>
    <scope>NUCLEOTIDE SEQUENCE [LARGE SCALE GENOMIC DNA]</scope>
    <source>
        <strain evidence="2 3">NEAU-YY642</strain>
    </source>
</reference>
<organism evidence="2 3">
    <name type="scientific">Streptomyces triticirhizae</name>
    <dbReference type="NCBI Taxonomy" id="2483353"/>
    <lineage>
        <taxon>Bacteria</taxon>
        <taxon>Bacillati</taxon>
        <taxon>Actinomycetota</taxon>
        <taxon>Actinomycetes</taxon>
        <taxon>Kitasatosporales</taxon>
        <taxon>Streptomycetaceae</taxon>
        <taxon>Streptomyces</taxon>
    </lineage>
</organism>
<dbReference type="EMBL" id="RFFJ01000071">
    <property type="protein sequence ID" value="RMI39536.1"/>
    <property type="molecule type" value="Genomic_DNA"/>
</dbReference>
<dbReference type="InterPro" id="IPR052022">
    <property type="entry name" value="26kDa_periplasmic_antigen"/>
</dbReference>
<dbReference type="RefSeq" id="WP_122184314.1">
    <property type="nucleotide sequence ID" value="NZ_RFFJ01000071.1"/>
</dbReference>
<gene>
    <name evidence="2" type="ORF">EBN88_14625</name>
</gene>
<comment type="caution">
    <text evidence="2">The sequence shown here is derived from an EMBL/GenBank/DDBJ whole genome shotgun (WGS) entry which is preliminary data.</text>
</comment>
<dbReference type="PANTHER" id="PTHR34387">
    <property type="entry name" value="SLR1258 PROTEIN"/>
    <property type="match status" value="1"/>
</dbReference>
<name>A0A3M2LR25_9ACTN</name>
<dbReference type="GO" id="GO:0006974">
    <property type="term" value="P:DNA damage response"/>
    <property type="evidence" value="ECO:0007669"/>
    <property type="project" value="TreeGrafter"/>
</dbReference>
<evidence type="ECO:0000313" key="2">
    <source>
        <dbReference type="EMBL" id="RMI39536.1"/>
    </source>
</evidence>
<sequence length="252" mass="26667">MTTTPDEAGTGDSQDAPRANDAPHANGAPQGGGAPRVAVRGEARLEVEPETARIGVTVGARGGDRRAALKDLTKRNNAVLELLRSYGESVERIETGAFSISPELKTGRGERVRAYHGKVHVQAVFGDFTALGEVTTRLANLDLTSVAGPWWALRPDSPVHRRARQEAVRQAVVRAREYAEAVGAELAGLIDIADVGTDWMEPEVARGTAAPAGYGAAPGAPAAAPPALDLEPRRQTVYARINARFTITQPVL</sequence>
<keyword evidence="3" id="KW-1185">Reference proteome</keyword>
<evidence type="ECO:0000313" key="3">
    <source>
        <dbReference type="Proteomes" id="UP000278673"/>
    </source>
</evidence>
<dbReference type="Gene3D" id="3.30.110.170">
    <property type="entry name" value="Protein of unknown function (DUF541), domain 1"/>
    <property type="match status" value="1"/>
</dbReference>
<proteinExistence type="predicted"/>
<dbReference type="AlphaFoldDB" id="A0A3M2LR25"/>
<feature type="region of interest" description="Disordered" evidence="1">
    <location>
        <begin position="1"/>
        <end position="38"/>
    </location>
</feature>
<accession>A0A3M2LR25</accession>
<dbReference type="PANTHER" id="PTHR34387:SF2">
    <property type="entry name" value="SLR1258 PROTEIN"/>
    <property type="match status" value="1"/>
</dbReference>
<protein>
    <submittedName>
        <fullName evidence="2">SIMPL domain-containing protein</fullName>
    </submittedName>
</protein>
<dbReference type="InterPro" id="IPR007497">
    <property type="entry name" value="SIMPL/DUF541"/>
</dbReference>
<evidence type="ECO:0000256" key="1">
    <source>
        <dbReference type="SAM" id="MobiDB-lite"/>
    </source>
</evidence>
<dbReference type="Pfam" id="PF04402">
    <property type="entry name" value="SIMPL"/>
    <property type="match status" value="1"/>
</dbReference>
<dbReference type="Gene3D" id="3.30.70.2970">
    <property type="entry name" value="Protein of unknown function (DUF541), domain 2"/>
    <property type="match status" value="1"/>
</dbReference>
<dbReference type="Proteomes" id="UP000278673">
    <property type="component" value="Unassembled WGS sequence"/>
</dbReference>